<dbReference type="EMBL" id="AMZH03026688">
    <property type="protein sequence ID" value="RRT34499.1"/>
    <property type="molecule type" value="Genomic_DNA"/>
</dbReference>
<organism evidence="1 2">
    <name type="scientific">Ensete ventricosum</name>
    <name type="common">Abyssinian banana</name>
    <name type="synonym">Musa ensete</name>
    <dbReference type="NCBI Taxonomy" id="4639"/>
    <lineage>
        <taxon>Eukaryota</taxon>
        <taxon>Viridiplantae</taxon>
        <taxon>Streptophyta</taxon>
        <taxon>Embryophyta</taxon>
        <taxon>Tracheophyta</taxon>
        <taxon>Spermatophyta</taxon>
        <taxon>Magnoliopsida</taxon>
        <taxon>Liliopsida</taxon>
        <taxon>Zingiberales</taxon>
        <taxon>Musaceae</taxon>
        <taxon>Ensete</taxon>
    </lineage>
</organism>
<reference evidence="1 2" key="1">
    <citation type="journal article" date="2014" name="Agronomy (Basel)">
        <title>A Draft Genome Sequence for Ensete ventricosum, the Drought-Tolerant Tree Against Hunger.</title>
        <authorList>
            <person name="Harrison J."/>
            <person name="Moore K.A."/>
            <person name="Paszkiewicz K."/>
            <person name="Jones T."/>
            <person name="Grant M."/>
            <person name="Ambacheew D."/>
            <person name="Muzemil S."/>
            <person name="Studholme D.J."/>
        </authorList>
    </citation>
    <scope>NUCLEOTIDE SEQUENCE [LARGE SCALE GENOMIC DNA]</scope>
</reference>
<dbReference type="AlphaFoldDB" id="A0A426X4U7"/>
<gene>
    <name evidence="1" type="ORF">B296_00043824</name>
</gene>
<evidence type="ECO:0000313" key="1">
    <source>
        <dbReference type="EMBL" id="RRT34499.1"/>
    </source>
</evidence>
<dbReference type="Proteomes" id="UP000287651">
    <property type="component" value="Unassembled WGS sequence"/>
</dbReference>
<sequence length="174" mass="18774">MASQRTTSLVSINHLNIQHDPPLLALNSMRILDSQESVRLDHSTTISLVSPVATPTIPQPDAVKPVPLPFLAAVVDAAFRRRCWVSITIVAIQVLHVVPSEAPHPCSLIRRHRQCVVSAVLRPLTRRRMVDGIDGTAMEDELRKFGDIRGVFVIDLVAAAGGGPVGAVPYGGVQ</sequence>
<comment type="caution">
    <text evidence="1">The sequence shown here is derived from an EMBL/GenBank/DDBJ whole genome shotgun (WGS) entry which is preliminary data.</text>
</comment>
<evidence type="ECO:0000313" key="2">
    <source>
        <dbReference type="Proteomes" id="UP000287651"/>
    </source>
</evidence>
<accession>A0A426X4U7</accession>
<protein>
    <submittedName>
        <fullName evidence="1">Uncharacterized protein</fullName>
    </submittedName>
</protein>
<name>A0A426X4U7_ENSVE</name>
<proteinExistence type="predicted"/>